<accession>A0A167D9X3</accession>
<comment type="catalytic activity">
    <reaction evidence="12">
        <text>Hydrolysis of (1-&gt;4)-beta-D-xylans, to remove successive D-xylose residues from the non-reducing termini.</text>
        <dbReference type="EC" id="3.2.1.37"/>
    </reaction>
</comment>
<dbReference type="InterPro" id="IPR044993">
    <property type="entry name" value="BXL"/>
</dbReference>
<dbReference type="FunFam" id="3.40.50.1700:FF:000007">
    <property type="entry name" value="Exo-1,4-beta-xylosidase xlnD"/>
    <property type="match status" value="1"/>
</dbReference>
<keyword evidence="5" id="KW-0858">Xylan degradation</keyword>
<dbReference type="PANTHER" id="PTHR42721">
    <property type="entry name" value="SUGAR HYDROLASE-RELATED"/>
    <property type="match status" value="1"/>
</dbReference>
<dbReference type="GeneID" id="30038008"/>
<evidence type="ECO:0000256" key="18">
    <source>
        <dbReference type="ARBA" id="ARBA00042744"/>
    </source>
</evidence>
<evidence type="ECO:0000313" key="22">
    <source>
        <dbReference type="Proteomes" id="UP000189580"/>
    </source>
</evidence>
<feature type="domain" description="Fibronectin type III-like" evidence="20">
    <location>
        <begin position="696"/>
        <end position="766"/>
    </location>
</feature>
<evidence type="ECO:0000256" key="11">
    <source>
        <dbReference type="ARBA" id="ARBA00023326"/>
    </source>
</evidence>
<protein>
    <recommendedName>
        <fullName evidence="14">xylan 1,4-beta-xylosidase</fullName>
        <ecNumber evidence="14">3.2.1.37</ecNumber>
    </recommendedName>
    <alternativeName>
        <fullName evidence="17">1,4-beta-D-xylan xylohydrolase xlnD</fullName>
    </alternativeName>
    <alternativeName>
        <fullName evidence="18">Beta-xylosidase A</fullName>
    </alternativeName>
    <alternativeName>
        <fullName evidence="16">Beta-xylosidase xlnD</fullName>
    </alternativeName>
    <alternativeName>
        <fullName evidence="15">Xylobiase xlnD</fullName>
    </alternativeName>
</protein>
<comment type="subcellular location">
    <subcellularLocation>
        <location evidence="1">Secreted</location>
    </subcellularLocation>
</comment>
<dbReference type="UniPathway" id="UPA00114"/>
<keyword evidence="8" id="KW-0325">Glycoprotein</keyword>
<evidence type="ECO:0000313" key="21">
    <source>
        <dbReference type="EMBL" id="ANB12660.1"/>
    </source>
</evidence>
<evidence type="ECO:0000256" key="5">
    <source>
        <dbReference type="ARBA" id="ARBA00022651"/>
    </source>
</evidence>
<dbReference type="InterPro" id="IPR001764">
    <property type="entry name" value="Glyco_hydro_3_N"/>
</dbReference>
<dbReference type="AlphaFoldDB" id="A0A167D9X3"/>
<dbReference type="EC" id="3.2.1.37" evidence="14"/>
<dbReference type="Pfam" id="PF01915">
    <property type="entry name" value="Glyco_hydro_3_C"/>
    <property type="match status" value="1"/>
</dbReference>
<sequence length="801" mass="86893">MKSLTQLSAAIGLVGSALAQNQGNNYVNFSSEANPQLTSYTLEHLNYSFPDCTREPLKSNLVCDTSAHYLDRARALVNEFTLQELINNTDNTAPGVPRLGIPNYQWWSEALHGIASSPGMQYAESGEYSHSTSFPQPILMGAAFDDDLIKRVATVVSTEGRAFNNKGLYGLDVWSPNINPFKDPRWGRGQETPGEDPFHISGYVYNLIQGLQGGLNPDQLKLVATCKHFAGYDLESWEEHSRLGFDAIISERDLVEYYLPAFQSCVRDAKAASVMCSYNAVNGVPSCANDFFLSSILRKEWGFDEYNGYVTSDCDAVYNVWNPHNYSDTEFGAAAASINAGCDLNCGQTYSDTLPQAFAQNLVTRDTIEDSVVRLYANLVRLGFFDPANTQPYRQLGWTDVSTNSSNQLAYQAAVEGIALLKNDGTLPLNSQIKKLALIGPWANATTQMQGNYEGVAPFLISPLQAAQNAGFQVQYNIGTLINSTSTANFSQALQIAKDADAVIYVGGIDNTIEAEAQDRVNITWPGNQLDLISQLSGLSKPLIVLQMGGGQIDSSSLKNNSNVNGLLWGGYPGQSGGQAILDILTGVVAPAGRLPTTQYPADYINQVPMTNMSLRAGDNNVGRTYMWYTGEPVYEFGTGLHYTTFDASWVNNNTATFNIQDLIQNAHPGVDYVDQINFATFTAGITNTGKVASDYVALLFASGDAGPAPQPKKRLVSYSRAHDIAPGQTAQVKLPLTLGAISRVDENGNRVLYPGTYNLALDTTGLITTTVTLTGNAQIITAWPTLGDSDFVKGQLLTQL</sequence>
<gene>
    <name evidence="21" type="ORF">AWJ20_922</name>
</gene>
<keyword evidence="6 19" id="KW-0732">Signal</keyword>
<evidence type="ECO:0000256" key="1">
    <source>
        <dbReference type="ARBA" id="ARBA00004613"/>
    </source>
</evidence>
<evidence type="ECO:0000259" key="20">
    <source>
        <dbReference type="SMART" id="SM01217"/>
    </source>
</evidence>
<dbReference type="InterPro" id="IPR026891">
    <property type="entry name" value="Fn3-like"/>
</dbReference>
<dbReference type="Gene3D" id="3.20.20.300">
    <property type="entry name" value="Glycoside hydrolase, family 3, N-terminal domain"/>
    <property type="match status" value="1"/>
</dbReference>
<evidence type="ECO:0000256" key="9">
    <source>
        <dbReference type="ARBA" id="ARBA00023277"/>
    </source>
</evidence>
<keyword evidence="10" id="KW-0326">Glycosidase</keyword>
<comment type="similarity">
    <text evidence="3">Belongs to the glycosyl hydrolase 3 family.</text>
</comment>
<keyword evidence="9" id="KW-0119">Carbohydrate metabolism</keyword>
<evidence type="ECO:0000256" key="4">
    <source>
        <dbReference type="ARBA" id="ARBA00022525"/>
    </source>
</evidence>
<dbReference type="GO" id="GO:0005576">
    <property type="term" value="C:extracellular region"/>
    <property type="evidence" value="ECO:0007669"/>
    <property type="project" value="UniProtKB-SubCell"/>
</dbReference>
<comment type="pathway">
    <text evidence="2">Glycan degradation; xylan degradation.</text>
</comment>
<evidence type="ECO:0000256" key="10">
    <source>
        <dbReference type="ARBA" id="ARBA00023295"/>
    </source>
</evidence>
<feature type="signal peptide" evidence="19">
    <location>
        <begin position="1"/>
        <end position="19"/>
    </location>
</feature>
<evidence type="ECO:0000256" key="14">
    <source>
        <dbReference type="ARBA" id="ARBA00026107"/>
    </source>
</evidence>
<feature type="chain" id="PRO_5007885081" description="xylan 1,4-beta-xylosidase" evidence="19">
    <location>
        <begin position="20"/>
        <end position="801"/>
    </location>
</feature>
<keyword evidence="11" id="KW-0624">Polysaccharide degradation</keyword>
<dbReference type="GO" id="GO:0046556">
    <property type="term" value="F:alpha-L-arabinofuranosidase activity"/>
    <property type="evidence" value="ECO:0007669"/>
    <property type="project" value="TreeGrafter"/>
</dbReference>
<dbReference type="InterPro" id="IPR017853">
    <property type="entry name" value="GH"/>
</dbReference>
<organism evidence="21 22">
    <name type="scientific">Sugiyamaella lignohabitans</name>
    <dbReference type="NCBI Taxonomy" id="796027"/>
    <lineage>
        <taxon>Eukaryota</taxon>
        <taxon>Fungi</taxon>
        <taxon>Dikarya</taxon>
        <taxon>Ascomycota</taxon>
        <taxon>Saccharomycotina</taxon>
        <taxon>Dipodascomycetes</taxon>
        <taxon>Dipodascales</taxon>
        <taxon>Trichomonascaceae</taxon>
        <taxon>Sugiyamaella</taxon>
    </lineage>
</organism>
<proteinExistence type="inferred from homology"/>
<dbReference type="SMART" id="SM01217">
    <property type="entry name" value="Fn3_like"/>
    <property type="match status" value="1"/>
</dbReference>
<dbReference type="GO" id="GO:0009044">
    <property type="term" value="F:xylan 1,4-beta-xylosidase activity"/>
    <property type="evidence" value="ECO:0007669"/>
    <property type="project" value="UniProtKB-EC"/>
</dbReference>
<evidence type="ECO:0000256" key="3">
    <source>
        <dbReference type="ARBA" id="ARBA00005336"/>
    </source>
</evidence>
<evidence type="ECO:0000256" key="2">
    <source>
        <dbReference type="ARBA" id="ARBA00004851"/>
    </source>
</evidence>
<evidence type="ECO:0000256" key="6">
    <source>
        <dbReference type="ARBA" id="ARBA00022729"/>
    </source>
</evidence>
<dbReference type="SUPFAM" id="SSF51445">
    <property type="entry name" value="(Trans)glycosidases"/>
    <property type="match status" value="1"/>
</dbReference>
<dbReference type="GO" id="GO:0045493">
    <property type="term" value="P:xylan catabolic process"/>
    <property type="evidence" value="ECO:0007669"/>
    <property type="project" value="UniProtKB-UniPathway"/>
</dbReference>
<keyword evidence="22" id="KW-1185">Reference proteome</keyword>
<comment type="function">
    <text evidence="13">Xylan 1,4-beta-xylosidase involved in the hydrolysis of xylan, a major structural heterogeneous polysaccharide found in plant biomass representing the second most abundant polysaccharide in the biosphere, after cellulose.</text>
</comment>
<dbReference type="InterPro" id="IPR036881">
    <property type="entry name" value="Glyco_hydro_3_C_sf"/>
</dbReference>
<dbReference type="InterPro" id="IPR002772">
    <property type="entry name" value="Glyco_hydro_3_C"/>
</dbReference>
<dbReference type="KEGG" id="slb:AWJ20_922"/>
<keyword evidence="4" id="KW-0964">Secreted</keyword>
<dbReference type="InterPro" id="IPR013783">
    <property type="entry name" value="Ig-like_fold"/>
</dbReference>
<dbReference type="PANTHER" id="PTHR42721:SF13">
    <property type="entry name" value="EXO-1,4-BETA-XYLOSIDASE XLND"/>
    <property type="match status" value="1"/>
</dbReference>
<evidence type="ECO:0000256" key="8">
    <source>
        <dbReference type="ARBA" id="ARBA00023180"/>
    </source>
</evidence>
<evidence type="ECO:0000256" key="15">
    <source>
        <dbReference type="ARBA" id="ARBA00041508"/>
    </source>
</evidence>
<dbReference type="EMBL" id="CP014501">
    <property type="protein sequence ID" value="ANB12660.1"/>
    <property type="molecule type" value="Genomic_DNA"/>
</dbReference>
<evidence type="ECO:0000256" key="7">
    <source>
        <dbReference type="ARBA" id="ARBA00022801"/>
    </source>
</evidence>
<dbReference type="Proteomes" id="UP000189580">
    <property type="component" value="Chromosome a"/>
</dbReference>
<keyword evidence="7" id="KW-0378">Hydrolase</keyword>
<evidence type="ECO:0000256" key="16">
    <source>
        <dbReference type="ARBA" id="ARBA00041545"/>
    </source>
</evidence>
<dbReference type="Pfam" id="PF00933">
    <property type="entry name" value="Glyco_hydro_3"/>
    <property type="match status" value="1"/>
</dbReference>
<dbReference type="Gene3D" id="2.60.40.10">
    <property type="entry name" value="Immunoglobulins"/>
    <property type="match status" value="1"/>
</dbReference>
<dbReference type="InterPro" id="IPR036962">
    <property type="entry name" value="Glyco_hydro_3_N_sf"/>
</dbReference>
<dbReference type="Pfam" id="PF14310">
    <property type="entry name" value="Fn3-like"/>
    <property type="match status" value="1"/>
</dbReference>
<evidence type="ECO:0000256" key="19">
    <source>
        <dbReference type="SAM" id="SignalP"/>
    </source>
</evidence>
<evidence type="ECO:0000256" key="12">
    <source>
        <dbReference type="ARBA" id="ARBA00024574"/>
    </source>
</evidence>
<reference evidence="21 22" key="1">
    <citation type="submission" date="2016-02" db="EMBL/GenBank/DDBJ databases">
        <title>Complete genome sequence and transcriptome regulation of the pentose utilising yeast Sugiyamaella lignohabitans.</title>
        <authorList>
            <person name="Bellasio M."/>
            <person name="Peymann A."/>
            <person name="Valli M."/>
            <person name="Sipitzky M."/>
            <person name="Graf A."/>
            <person name="Sauer M."/>
            <person name="Marx H."/>
            <person name="Mattanovich D."/>
        </authorList>
    </citation>
    <scope>NUCLEOTIDE SEQUENCE [LARGE SCALE GENOMIC DNA]</scope>
    <source>
        <strain evidence="21 22">CBS 10342</strain>
    </source>
</reference>
<dbReference type="OrthoDB" id="47059at2759"/>
<dbReference type="RefSeq" id="XP_018735137.1">
    <property type="nucleotide sequence ID" value="XM_018882894.1"/>
</dbReference>
<dbReference type="SUPFAM" id="SSF52279">
    <property type="entry name" value="Beta-D-glucan exohydrolase, C-terminal domain"/>
    <property type="match status" value="1"/>
</dbReference>
<dbReference type="Gene3D" id="3.40.50.1700">
    <property type="entry name" value="Glycoside hydrolase family 3 C-terminal domain"/>
    <property type="match status" value="1"/>
</dbReference>
<name>A0A167D9X3_9ASCO</name>
<evidence type="ECO:0000256" key="17">
    <source>
        <dbReference type="ARBA" id="ARBA00041684"/>
    </source>
</evidence>
<evidence type="ECO:0000256" key="13">
    <source>
        <dbReference type="ARBA" id="ARBA00025331"/>
    </source>
</evidence>
<dbReference type="GO" id="GO:0031222">
    <property type="term" value="P:arabinan catabolic process"/>
    <property type="evidence" value="ECO:0007669"/>
    <property type="project" value="TreeGrafter"/>
</dbReference>